<dbReference type="RefSeq" id="WP_308488236.1">
    <property type="nucleotide sequence ID" value="NZ_JAVFCB010000002.1"/>
</dbReference>
<keyword evidence="1" id="KW-0812">Transmembrane</keyword>
<evidence type="ECO:0000313" key="3">
    <source>
        <dbReference type="Proteomes" id="UP001230289"/>
    </source>
</evidence>
<sequence length="40" mass="4216">MRWADVPPEVVGLTGDRFDAIWSGLCIVAFAVGVLIAAKA</sequence>
<accession>A0ABU0XHX9</accession>
<dbReference type="Proteomes" id="UP001230289">
    <property type="component" value="Unassembled WGS sequence"/>
</dbReference>
<protein>
    <submittedName>
        <fullName evidence="2">Uncharacterized protein</fullName>
    </submittedName>
</protein>
<keyword evidence="1" id="KW-1133">Transmembrane helix</keyword>
<reference evidence="2 3" key="1">
    <citation type="submission" date="2023-08" db="EMBL/GenBank/DDBJ databases">
        <title>Microbacterium sp. nov., isolated from a waste landfill.</title>
        <authorList>
            <person name="Wen W."/>
        </authorList>
    </citation>
    <scope>NUCLEOTIDE SEQUENCE [LARGE SCALE GENOMIC DNA]</scope>
    <source>
        <strain evidence="2 3">ASV81</strain>
    </source>
</reference>
<comment type="caution">
    <text evidence="2">The sequence shown here is derived from an EMBL/GenBank/DDBJ whole genome shotgun (WGS) entry which is preliminary data.</text>
</comment>
<proteinExistence type="predicted"/>
<keyword evidence="3" id="KW-1185">Reference proteome</keyword>
<evidence type="ECO:0000313" key="2">
    <source>
        <dbReference type="EMBL" id="MDQ4213305.1"/>
    </source>
</evidence>
<dbReference type="EMBL" id="JAVFCB010000002">
    <property type="protein sequence ID" value="MDQ4213305.1"/>
    <property type="molecule type" value="Genomic_DNA"/>
</dbReference>
<feature type="transmembrane region" description="Helical" evidence="1">
    <location>
        <begin position="20"/>
        <end position="38"/>
    </location>
</feature>
<name>A0ABU0XHX9_9MICO</name>
<organism evidence="2 3">
    <name type="scientific">Microbacterium capsulatum</name>
    <dbReference type="NCBI Taxonomy" id="3041921"/>
    <lineage>
        <taxon>Bacteria</taxon>
        <taxon>Bacillati</taxon>
        <taxon>Actinomycetota</taxon>
        <taxon>Actinomycetes</taxon>
        <taxon>Micrococcales</taxon>
        <taxon>Microbacteriaceae</taxon>
        <taxon>Microbacterium</taxon>
    </lineage>
</organism>
<gene>
    <name evidence="2" type="ORF">RBR11_05200</name>
</gene>
<keyword evidence="1" id="KW-0472">Membrane</keyword>
<evidence type="ECO:0000256" key="1">
    <source>
        <dbReference type="SAM" id="Phobius"/>
    </source>
</evidence>